<dbReference type="InterPro" id="IPR011044">
    <property type="entry name" value="Quino_amine_DH_bsu"/>
</dbReference>
<dbReference type="Proteomes" id="UP000238823">
    <property type="component" value="Unassembled WGS sequence"/>
</dbReference>
<gene>
    <name evidence="3" type="ORF">ENSA7_14670</name>
</gene>
<dbReference type="SUPFAM" id="SSF82171">
    <property type="entry name" value="DPP6 N-terminal domain-like"/>
    <property type="match status" value="1"/>
</dbReference>
<dbReference type="EMBL" id="PVNL01000035">
    <property type="protein sequence ID" value="PRQ08835.1"/>
    <property type="molecule type" value="Genomic_DNA"/>
</dbReference>
<dbReference type="SUPFAM" id="SSF50998">
    <property type="entry name" value="Quinoprotein alcohol dehydrogenase-like"/>
    <property type="match status" value="1"/>
</dbReference>
<organism evidence="3 4">
    <name type="scientific">Enhygromyxa salina</name>
    <dbReference type="NCBI Taxonomy" id="215803"/>
    <lineage>
        <taxon>Bacteria</taxon>
        <taxon>Pseudomonadati</taxon>
        <taxon>Myxococcota</taxon>
        <taxon>Polyangia</taxon>
        <taxon>Nannocystales</taxon>
        <taxon>Nannocystaceae</taxon>
        <taxon>Enhygromyxa</taxon>
    </lineage>
</organism>
<dbReference type="InterPro" id="IPR001680">
    <property type="entry name" value="WD40_rpt"/>
</dbReference>
<proteinExistence type="predicted"/>
<feature type="signal peptide" evidence="2">
    <location>
        <begin position="1"/>
        <end position="21"/>
    </location>
</feature>
<evidence type="ECO:0000256" key="2">
    <source>
        <dbReference type="SAM" id="SignalP"/>
    </source>
</evidence>
<sequence>MRASRRVLGSAWLVSLSTCTATSLSSAGLTSTPEGAAAAAPRPTGFGYRLTRSIDNDLGFLVALDTEHQRAFTGSDRGVLRYWNLDTGALLAEHPDRGSGYDAYISEDEGLVALDYDDHISVWRTADGSLLAEWEFPTEDTALSPDGRWLASCSPEGEVSLWESTTGELVNAWATTPGRRLTFGKSRNRLLGRSENDEGEAILWSVPEGREIARLAGARYLDRHYVRGQGPDCQVWRSEDGQSWLSASGVCRGISDDGTMLLTRTDSGWQRWSLAGRKLESTVQIDGYALTAADSPDASLLAVSLDEATQVWDTVSGQRLFQLPYASELRFWNGGRELLLRPVGGALTRVDLTTGRTIQMLPEGDLLGIHEDSIYTMSDSLTRWSAGDGQLQVRTAERLRVHSAELDASGRRIVGALGDGVQIWDAQTGERERRCEGLSDVHLVRWLPGDQVLVAEQSHTFVVDLTTCEPGPPIETTNGDFSPLYWDIAPQPGGAAFALPGAGGIWVFDGRRPEPMSVAPYGRAVDWAAGGMLAIADMDIIRVLTTTGELVGELGRGPLPRDESIQLGNDPGPTGIPWSGIWDDIALHPNGWLAVADESALVVFDVATGERRSETELELTNNQSARVSFDPTGRWLMVAIYTLATPHTLQVRAASDMSLVWSIGADPASTEVEASGRFFGFAWHPRGASLVVTRDSEDGAQVLAVEPKTWRVVELELRGRSYRLGEPRLSADGRRLLVPDGDDRLLIFDE</sequence>
<dbReference type="Gene3D" id="2.130.10.10">
    <property type="entry name" value="YVTN repeat-like/Quinoprotein amine dehydrogenase"/>
    <property type="match status" value="3"/>
</dbReference>
<accession>A0A2S9YUP7</accession>
<dbReference type="InterPro" id="IPR011047">
    <property type="entry name" value="Quinoprotein_ADH-like_sf"/>
</dbReference>
<dbReference type="PROSITE" id="PS50082">
    <property type="entry name" value="WD_REPEATS_2"/>
    <property type="match status" value="1"/>
</dbReference>
<evidence type="ECO:0008006" key="5">
    <source>
        <dbReference type="Google" id="ProtNLM"/>
    </source>
</evidence>
<keyword evidence="1" id="KW-0853">WD repeat</keyword>
<dbReference type="SMART" id="SM00320">
    <property type="entry name" value="WD40"/>
    <property type="match status" value="3"/>
</dbReference>
<evidence type="ECO:0000313" key="3">
    <source>
        <dbReference type="EMBL" id="PRQ08835.1"/>
    </source>
</evidence>
<keyword evidence="2" id="KW-0732">Signal</keyword>
<evidence type="ECO:0000256" key="1">
    <source>
        <dbReference type="PROSITE-ProRule" id="PRU00221"/>
    </source>
</evidence>
<feature type="chain" id="PRO_5015550324" description="WD domain, G-beta repeat" evidence="2">
    <location>
        <begin position="22"/>
        <end position="750"/>
    </location>
</feature>
<reference evidence="3 4" key="1">
    <citation type="submission" date="2018-03" db="EMBL/GenBank/DDBJ databases">
        <title>Draft Genome Sequences of the Obligatory Marine Myxobacteria Enhygromyxa salina SWB007.</title>
        <authorList>
            <person name="Poehlein A."/>
            <person name="Moghaddam J.A."/>
            <person name="Harms H."/>
            <person name="Alanjari M."/>
            <person name="Koenig G.M."/>
            <person name="Daniel R."/>
            <person name="Schaeberle T.F."/>
        </authorList>
    </citation>
    <scope>NUCLEOTIDE SEQUENCE [LARGE SCALE GENOMIC DNA]</scope>
    <source>
        <strain evidence="3 4">SWB007</strain>
    </source>
</reference>
<name>A0A2S9YUP7_9BACT</name>
<dbReference type="PANTHER" id="PTHR19879:SF9">
    <property type="entry name" value="TRANSCRIPTION INITIATION FACTOR TFIID SUBUNIT 5"/>
    <property type="match status" value="1"/>
</dbReference>
<dbReference type="InterPro" id="IPR015943">
    <property type="entry name" value="WD40/YVTN_repeat-like_dom_sf"/>
</dbReference>
<comment type="caution">
    <text evidence="3">The sequence shown here is derived from an EMBL/GenBank/DDBJ whole genome shotgun (WGS) entry which is preliminary data.</text>
</comment>
<feature type="repeat" description="WD" evidence="1">
    <location>
        <begin position="142"/>
        <end position="172"/>
    </location>
</feature>
<dbReference type="OrthoDB" id="9765809at2"/>
<protein>
    <recommendedName>
        <fullName evidence="5">WD domain, G-beta repeat</fullName>
    </recommendedName>
</protein>
<dbReference type="AlphaFoldDB" id="A0A2S9YUP7"/>
<evidence type="ECO:0000313" key="4">
    <source>
        <dbReference type="Proteomes" id="UP000238823"/>
    </source>
</evidence>
<dbReference type="RefSeq" id="WP_106088502.1">
    <property type="nucleotide sequence ID" value="NZ_PVNL01000035.1"/>
</dbReference>
<dbReference type="SUPFAM" id="SSF50969">
    <property type="entry name" value="YVTN repeat-like/Quinoprotein amine dehydrogenase"/>
    <property type="match status" value="1"/>
</dbReference>
<dbReference type="PANTHER" id="PTHR19879">
    <property type="entry name" value="TRANSCRIPTION INITIATION FACTOR TFIID"/>
    <property type="match status" value="1"/>
</dbReference>